<name>A0A507CI62_9FUNG</name>
<dbReference type="Gene3D" id="2.40.50.90">
    <property type="match status" value="1"/>
</dbReference>
<feature type="region of interest" description="Disordered" evidence="1">
    <location>
        <begin position="1"/>
        <end position="25"/>
    </location>
</feature>
<accession>A0A507CI62</accession>
<keyword evidence="2" id="KW-0472">Membrane</keyword>
<dbReference type="AlphaFoldDB" id="A0A507CI62"/>
<sequence length="296" mass="33592">MSTRIRSSEDMSNTPSLGRLSHGPRRLEQDDDDFLSRLSYCVDDRLSLVRIVYVAGLIGSGLVIMNALQIRQNFTIVKAFIANESCIKAKLWALKPTPPAFDLLSEFKRRLNFQPVKVVENVAFGKIYKGLFLKTDLSKHLLRKGLAQIDASMVDASDTWQAKQLRIMEKYEESARRRGLGLWAGSRMELKWSVLRELLSWCSRSRKPCHMPGPIKAYGVPSATTLFGGDDDTPPRNRGSWRVVMKAGLWLGFSDYGHVKVMTMTMRMMANNKMYLFVSLGRDERKRSVTTSMKSG</sequence>
<evidence type="ECO:0000313" key="3">
    <source>
        <dbReference type="EMBL" id="TPX37856.1"/>
    </source>
</evidence>
<dbReference type="SUPFAM" id="SSF50199">
    <property type="entry name" value="Staphylococcal nuclease"/>
    <property type="match status" value="1"/>
</dbReference>
<gene>
    <name evidence="3" type="ORF">SeMB42_g06834</name>
</gene>
<dbReference type="InterPro" id="IPR035437">
    <property type="entry name" value="SNase_OB-fold_sf"/>
</dbReference>
<feature type="transmembrane region" description="Helical" evidence="2">
    <location>
        <begin position="48"/>
        <end position="68"/>
    </location>
</feature>
<evidence type="ECO:0000256" key="1">
    <source>
        <dbReference type="SAM" id="MobiDB-lite"/>
    </source>
</evidence>
<feature type="compositionally biased region" description="Polar residues" evidence="1">
    <location>
        <begin position="1"/>
        <end position="16"/>
    </location>
</feature>
<reference evidence="3 4" key="1">
    <citation type="journal article" date="2019" name="Sci. Rep.">
        <title>Comparative genomics of chytrid fungi reveal insights into the obligate biotrophic and pathogenic lifestyle of Synchytrium endobioticum.</title>
        <authorList>
            <person name="van de Vossenberg B.T.L.H."/>
            <person name="Warris S."/>
            <person name="Nguyen H.D.T."/>
            <person name="van Gent-Pelzer M.P.E."/>
            <person name="Joly D.L."/>
            <person name="van de Geest H.C."/>
            <person name="Bonants P.J.M."/>
            <person name="Smith D.S."/>
            <person name="Levesque C.A."/>
            <person name="van der Lee T.A.J."/>
        </authorList>
    </citation>
    <scope>NUCLEOTIDE SEQUENCE [LARGE SCALE GENOMIC DNA]</scope>
    <source>
        <strain evidence="3 4">MB42</strain>
    </source>
</reference>
<protein>
    <submittedName>
        <fullName evidence="3">Uncharacterized protein</fullName>
    </submittedName>
</protein>
<keyword evidence="2" id="KW-0812">Transmembrane</keyword>
<proteinExistence type="predicted"/>
<evidence type="ECO:0000313" key="4">
    <source>
        <dbReference type="Proteomes" id="UP000317494"/>
    </source>
</evidence>
<evidence type="ECO:0000256" key="2">
    <source>
        <dbReference type="SAM" id="Phobius"/>
    </source>
</evidence>
<comment type="caution">
    <text evidence="3">The sequence shown here is derived from an EMBL/GenBank/DDBJ whole genome shotgun (WGS) entry which is preliminary data.</text>
</comment>
<keyword evidence="2" id="KW-1133">Transmembrane helix</keyword>
<dbReference type="Proteomes" id="UP000317494">
    <property type="component" value="Unassembled WGS sequence"/>
</dbReference>
<dbReference type="EMBL" id="QEAN01000414">
    <property type="protein sequence ID" value="TPX37856.1"/>
    <property type="molecule type" value="Genomic_DNA"/>
</dbReference>
<organism evidence="3 4">
    <name type="scientific">Synchytrium endobioticum</name>
    <dbReference type="NCBI Taxonomy" id="286115"/>
    <lineage>
        <taxon>Eukaryota</taxon>
        <taxon>Fungi</taxon>
        <taxon>Fungi incertae sedis</taxon>
        <taxon>Chytridiomycota</taxon>
        <taxon>Chytridiomycota incertae sedis</taxon>
        <taxon>Chytridiomycetes</taxon>
        <taxon>Synchytriales</taxon>
        <taxon>Synchytriaceae</taxon>
        <taxon>Synchytrium</taxon>
    </lineage>
</organism>
<dbReference type="VEuPathDB" id="FungiDB:SeMB42_g06834"/>
<keyword evidence="4" id="KW-1185">Reference proteome</keyword>